<evidence type="ECO:0000313" key="1">
    <source>
        <dbReference type="EMBL" id="NKY20586.1"/>
    </source>
</evidence>
<evidence type="ECO:0000313" key="2">
    <source>
        <dbReference type="Proteomes" id="UP000582646"/>
    </source>
</evidence>
<dbReference type="EMBL" id="JAAXOQ010000036">
    <property type="protein sequence ID" value="NKY20586.1"/>
    <property type="molecule type" value="Genomic_DNA"/>
</dbReference>
<organism evidence="1 2">
    <name type="scientific">Tsukamurella spumae</name>
    <dbReference type="NCBI Taxonomy" id="44753"/>
    <lineage>
        <taxon>Bacteria</taxon>
        <taxon>Bacillati</taxon>
        <taxon>Actinomycetota</taxon>
        <taxon>Actinomycetes</taxon>
        <taxon>Mycobacteriales</taxon>
        <taxon>Tsukamurellaceae</taxon>
        <taxon>Tsukamurella</taxon>
    </lineage>
</organism>
<dbReference type="Proteomes" id="UP000582646">
    <property type="component" value="Unassembled WGS sequence"/>
</dbReference>
<comment type="caution">
    <text evidence="1">The sequence shown here is derived from an EMBL/GenBank/DDBJ whole genome shotgun (WGS) entry which is preliminary data.</text>
</comment>
<accession>A0A846X7Z4</accession>
<name>A0A846X7Z4_9ACTN</name>
<gene>
    <name evidence="1" type="ORF">HF999_19710</name>
</gene>
<dbReference type="RefSeq" id="WP_168547518.1">
    <property type="nucleotide sequence ID" value="NZ_JAAXOQ010000036.1"/>
</dbReference>
<sequence length="97" mass="10194">MADFELTAETVDAHVRALGDIGATVDTAGAAGAQRVGTMDYGAMFHPLVGLMNIALEKVGRAVSRHSRELTAHRDDFRRTAEALVDADDAGADGIGR</sequence>
<keyword evidence="2" id="KW-1185">Reference proteome</keyword>
<reference evidence="1 2" key="1">
    <citation type="submission" date="2020-04" db="EMBL/GenBank/DDBJ databases">
        <title>MicrobeNet Type strains.</title>
        <authorList>
            <person name="Nicholson A.C."/>
        </authorList>
    </citation>
    <scope>NUCLEOTIDE SEQUENCE [LARGE SCALE GENOMIC DNA]</scope>
    <source>
        <strain evidence="1 2">DSM 44113</strain>
    </source>
</reference>
<proteinExistence type="predicted"/>
<dbReference type="AlphaFoldDB" id="A0A846X7Z4"/>
<protein>
    <recommendedName>
        <fullName evidence="3">ESX-1 secretion-associated protein</fullName>
    </recommendedName>
</protein>
<evidence type="ECO:0008006" key="3">
    <source>
        <dbReference type="Google" id="ProtNLM"/>
    </source>
</evidence>